<evidence type="ECO:0000313" key="2">
    <source>
        <dbReference type="EMBL" id="KAF4502830.1"/>
    </source>
</evidence>
<dbReference type="AlphaFoldDB" id="A0A9P5BIH7"/>
<protein>
    <submittedName>
        <fullName evidence="2">Uncharacterized protein</fullName>
    </submittedName>
</protein>
<feature type="region of interest" description="Disordered" evidence="1">
    <location>
        <begin position="197"/>
        <end position="232"/>
    </location>
</feature>
<evidence type="ECO:0000256" key="1">
    <source>
        <dbReference type="SAM" id="MobiDB-lite"/>
    </source>
</evidence>
<name>A0A9P5BIH7_9HYPO</name>
<sequence length="260" mass="29521">MPPTSHRTLRQEDRRPATPVPDQGRPHPESTISPVHDAGSDGPCATLHMIATSHSAEPKIDRLRTVTYTPRRLWLKSLYDKSMASWPCASSPTNGSTNLIHYLADVHLQPRRSLHIETDLRRPTHSPKEHHPFRRASLICRDLHIPQRLLQPTSSFHIRAISFCDWDFYLLTSEPNTGVMSDASCWLSRLAVPETNLSRIPSPEPHTNPPTPKLTRSRALRPPTRSGNARRPLDCHLTCRHVHERRRSSLRSTDAMLTAI</sequence>
<organism evidence="2 3">
    <name type="scientific">Fusarium agapanthi</name>
    <dbReference type="NCBI Taxonomy" id="1803897"/>
    <lineage>
        <taxon>Eukaryota</taxon>
        <taxon>Fungi</taxon>
        <taxon>Dikarya</taxon>
        <taxon>Ascomycota</taxon>
        <taxon>Pezizomycotina</taxon>
        <taxon>Sordariomycetes</taxon>
        <taxon>Hypocreomycetidae</taxon>
        <taxon>Hypocreales</taxon>
        <taxon>Nectriaceae</taxon>
        <taxon>Fusarium</taxon>
        <taxon>Fusarium fujikuroi species complex</taxon>
    </lineage>
</organism>
<dbReference type="Proteomes" id="UP000737391">
    <property type="component" value="Unassembled WGS sequence"/>
</dbReference>
<gene>
    <name evidence="2" type="ORF">FAGAP_940</name>
</gene>
<reference evidence="2" key="1">
    <citation type="submission" date="2020-01" db="EMBL/GenBank/DDBJ databases">
        <title>Identification and distribution of gene clusters putatively required for synthesis of sphingolipid metabolism inhibitors in phylogenetically diverse species of the filamentous fungus Fusarium.</title>
        <authorList>
            <person name="Kim H.-S."/>
            <person name="Busman M."/>
            <person name="Brown D.W."/>
            <person name="Divon H."/>
            <person name="Uhlig S."/>
            <person name="Proctor R.H."/>
        </authorList>
    </citation>
    <scope>NUCLEOTIDE SEQUENCE</scope>
    <source>
        <strain evidence="2">NRRL 31653</strain>
    </source>
</reference>
<evidence type="ECO:0000313" key="3">
    <source>
        <dbReference type="Proteomes" id="UP000737391"/>
    </source>
</evidence>
<feature type="region of interest" description="Disordered" evidence="1">
    <location>
        <begin position="1"/>
        <end position="43"/>
    </location>
</feature>
<feature type="compositionally biased region" description="Pro residues" evidence="1">
    <location>
        <begin position="202"/>
        <end position="212"/>
    </location>
</feature>
<accession>A0A9P5BIH7</accession>
<comment type="caution">
    <text evidence="2">The sequence shown here is derived from an EMBL/GenBank/DDBJ whole genome shotgun (WGS) entry which is preliminary data.</text>
</comment>
<dbReference type="EMBL" id="LUFC02000054">
    <property type="protein sequence ID" value="KAF4502830.1"/>
    <property type="molecule type" value="Genomic_DNA"/>
</dbReference>
<proteinExistence type="predicted"/>
<keyword evidence="3" id="KW-1185">Reference proteome</keyword>